<feature type="transmembrane region" description="Helical" evidence="1">
    <location>
        <begin position="125"/>
        <end position="143"/>
    </location>
</feature>
<sequence>MLQKLLNNKILIAQLFFLIGLLAMVRAFEHQLFYDPFLDYFKGESTLPYPQTDSLRLYLSLFLRYCLNTVISLVILYVVFKDVALVRFSAVLYGIFFVVLLVGFYGCLNYCDESCRMVLFYIRRFLIQPLFILLFLPGFYFQVQSQKK</sequence>
<keyword evidence="1" id="KW-1133">Transmembrane helix</keyword>
<dbReference type="NCBIfam" id="TIGR04127">
    <property type="entry name" value="flavo_near_exo"/>
    <property type="match status" value="1"/>
</dbReference>
<dbReference type="OrthoDB" id="982493at2"/>
<evidence type="ECO:0000256" key="1">
    <source>
        <dbReference type="SAM" id="Phobius"/>
    </source>
</evidence>
<organism evidence="2 3">
    <name type="scientific">Flavobacterium humi</name>
    <dbReference type="NCBI Taxonomy" id="2562683"/>
    <lineage>
        <taxon>Bacteria</taxon>
        <taxon>Pseudomonadati</taxon>
        <taxon>Bacteroidota</taxon>
        <taxon>Flavobacteriia</taxon>
        <taxon>Flavobacteriales</taxon>
        <taxon>Flavobacteriaceae</taxon>
        <taxon>Flavobacterium</taxon>
    </lineage>
</organism>
<keyword evidence="1" id="KW-0812">Transmembrane</keyword>
<dbReference type="Proteomes" id="UP000297407">
    <property type="component" value="Unassembled WGS sequence"/>
</dbReference>
<dbReference type="AlphaFoldDB" id="A0A4Z0L7I0"/>
<accession>A0A4Z0L7I0</accession>
<proteinExistence type="predicted"/>
<reference evidence="2 3" key="1">
    <citation type="submission" date="2019-04" db="EMBL/GenBank/DDBJ databases">
        <title>Flavobacterium sp. strain DS2-A Genome sequencing and assembly.</title>
        <authorList>
            <person name="Kim I."/>
        </authorList>
    </citation>
    <scope>NUCLEOTIDE SEQUENCE [LARGE SCALE GENOMIC DNA]</scope>
    <source>
        <strain evidence="2 3">DS2-A</strain>
    </source>
</reference>
<gene>
    <name evidence="2" type="ORF">E4635_14260</name>
</gene>
<protein>
    <submittedName>
        <fullName evidence="2">Exosortase F system-associated protein</fullName>
    </submittedName>
</protein>
<dbReference type="EMBL" id="SRLH01000008">
    <property type="protein sequence ID" value="TGD56952.1"/>
    <property type="molecule type" value="Genomic_DNA"/>
</dbReference>
<dbReference type="RefSeq" id="WP_135527376.1">
    <property type="nucleotide sequence ID" value="NZ_SRLH01000008.1"/>
</dbReference>
<keyword evidence="1" id="KW-0472">Membrane</keyword>
<name>A0A4Z0L7I0_9FLAO</name>
<keyword evidence="3" id="KW-1185">Reference proteome</keyword>
<evidence type="ECO:0000313" key="2">
    <source>
        <dbReference type="EMBL" id="TGD56952.1"/>
    </source>
</evidence>
<dbReference type="InterPro" id="IPR026414">
    <property type="entry name" value="ExosoTase_F-assoc_memb"/>
</dbReference>
<comment type="caution">
    <text evidence="2">The sequence shown here is derived from an EMBL/GenBank/DDBJ whole genome shotgun (WGS) entry which is preliminary data.</text>
</comment>
<feature type="transmembrane region" description="Helical" evidence="1">
    <location>
        <begin position="85"/>
        <end position="105"/>
    </location>
</feature>
<evidence type="ECO:0000313" key="3">
    <source>
        <dbReference type="Proteomes" id="UP000297407"/>
    </source>
</evidence>
<feature type="transmembrane region" description="Helical" evidence="1">
    <location>
        <begin position="57"/>
        <end position="78"/>
    </location>
</feature>